<dbReference type="AlphaFoldDB" id="A0A1F4NRS6"/>
<evidence type="ECO:0000313" key="9">
    <source>
        <dbReference type="Proteomes" id="UP000176651"/>
    </source>
</evidence>
<comment type="cofactor">
    <cofactor evidence="1">
        <name>Mg(2+)</name>
        <dbReference type="ChEBI" id="CHEBI:18420"/>
    </cofactor>
</comment>
<dbReference type="Gene3D" id="3.30.70.141">
    <property type="entry name" value="Nucleoside diphosphate kinase-like domain"/>
    <property type="match status" value="1"/>
</dbReference>
<evidence type="ECO:0000256" key="1">
    <source>
        <dbReference type="ARBA" id="ARBA00001946"/>
    </source>
</evidence>
<comment type="caution">
    <text evidence="6">Lacks conserved residue(s) required for the propagation of feature annotation.</text>
</comment>
<dbReference type="PROSITE" id="PS51374">
    <property type="entry name" value="NDPK_LIKE"/>
    <property type="match status" value="1"/>
</dbReference>
<reference evidence="8 9" key="1">
    <citation type="journal article" date="2016" name="Nat. Commun.">
        <title>Thousands of microbial genomes shed light on interconnected biogeochemical processes in an aquifer system.</title>
        <authorList>
            <person name="Anantharaman K."/>
            <person name="Brown C.T."/>
            <person name="Hug L.A."/>
            <person name="Sharon I."/>
            <person name="Castelle C.J."/>
            <person name="Probst A.J."/>
            <person name="Thomas B.C."/>
            <person name="Singh A."/>
            <person name="Wilkins M.J."/>
            <person name="Karaoz U."/>
            <person name="Brodie E.L."/>
            <person name="Williams K.H."/>
            <person name="Hubbard S.S."/>
            <person name="Banfield J.F."/>
        </authorList>
    </citation>
    <scope>NUCLEOTIDE SEQUENCE [LARGE SCALE GENOMIC DNA]</scope>
</reference>
<dbReference type="EC" id="2.7.4.6" evidence="3"/>
<evidence type="ECO:0000256" key="6">
    <source>
        <dbReference type="PROSITE-ProRule" id="PRU00706"/>
    </source>
</evidence>
<dbReference type="InterPro" id="IPR034907">
    <property type="entry name" value="NDK-like_dom"/>
</dbReference>
<dbReference type="PANTHER" id="PTHR11349">
    <property type="entry name" value="NUCLEOSIDE DIPHOSPHATE KINASE"/>
    <property type="match status" value="1"/>
</dbReference>
<evidence type="ECO:0000256" key="4">
    <source>
        <dbReference type="ARBA" id="ARBA00022679"/>
    </source>
</evidence>
<name>A0A1F4NRS6_UNCK3</name>
<protein>
    <recommendedName>
        <fullName evidence="3">nucleoside-diphosphate kinase</fullName>
        <ecNumber evidence="3">2.7.4.6</ecNumber>
    </recommendedName>
</protein>
<dbReference type="GO" id="GO:0004550">
    <property type="term" value="F:nucleoside diphosphate kinase activity"/>
    <property type="evidence" value="ECO:0007669"/>
    <property type="project" value="UniProtKB-EC"/>
</dbReference>
<sequence length="173" mass="19401">MDKERSFVMVKPDGTRRGLTEEIVRRLETAGLMIVARKEMVATPEIVAQHYPLDPEYLLTMGHVDVSGWTQEQKNEKIAKMRPRVEEMQRFIQSGPVVPMIVEGPVGAIAKIRELVGKTNPAEAAPGTIRGDFGEDSFEKADRENRSVLTIVHASGSSEEAEKEIRIWFPELS</sequence>
<evidence type="ECO:0000256" key="3">
    <source>
        <dbReference type="ARBA" id="ARBA00012966"/>
    </source>
</evidence>
<evidence type="ECO:0000259" key="7">
    <source>
        <dbReference type="SMART" id="SM00562"/>
    </source>
</evidence>
<evidence type="ECO:0000256" key="5">
    <source>
        <dbReference type="ARBA" id="ARBA00022777"/>
    </source>
</evidence>
<dbReference type="SMART" id="SM00562">
    <property type="entry name" value="NDK"/>
    <property type="match status" value="1"/>
</dbReference>
<dbReference type="SUPFAM" id="SSF54919">
    <property type="entry name" value="Nucleoside diphosphate kinase, NDK"/>
    <property type="match status" value="1"/>
</dbReference>
<evidence type="ECO:0000313" key="8">
    <source>
        <dbReference type="EMBL" id="OGB74193.1"/>
    </source>
</evidence>
<keyword evidence="5" id="KW-0418">Kinase</keyword>
<organism evidence="8 9">
    <name type="scientific">candidate division Kazan bacterium RBG_13_50_9</name>
    <dbReference type="NCBI Taxonomy" id="1798535"/>
    <lineage>
        <taxon>Bacteria</taxon>
        <taxon>Bacteria division Kazan-3B-28</taxon>
    </lineage>
</organism>
<feature type="domain" description="Nucleoside diphosphate kinase-like" evidence="7">
    <location>
        <begin position="3"/>
        <end position="173"/>
    </location>
</feature>
<dbReference type="Pfam" id="PF00334">
    <property type="entry name" value="NDK"/>
    <property type="match status" value="2"/>
</dbReference>
<dbReference type="EMBL" id="META01000003">
    <property type="protein sequence ID" value="OGB74193.1"/>
    <property type="molecule type" value="Genomic_DNA"/>
</dbReference>
<dbReference type="STRING" id="1798535.A2V68_00215"/>
<dbReference type="InterPro" id="IPR036850">
    <property type="entry name" value="NDK-like_dom_sf"/>
</dbReference>
<dbReference type="Proteomes" id="UP000176651">
    <property type="component" value="Unassembled WGS sequence"/>
</dbReference>
<comment type="caution">
    <text evidence="8">The sequence shown here is derived from an EMBL/GenBank/DDBJ whole genome shotgun (WGS) entry which is preliminary data.</text>
</comment>
<gene>
    <name evidence="8" type="ORF">A2V68_00215</name>
</gene>
<proteinExistence type="inferred from homology"/>
<keyword evidence="4" id="KW-0808">Transferase</keyword>
<comment type="similarity">
    <text evidence="2 6">Belongs to the NDK family.</text>
</comment>
<accession>A0A1F4NRS6</accession>
<evidence type="ECO:0000256" key="2">
    <source>
        <dbReference type="ARBA" id="ARBA00008142"/>
    </source>
</evidence>